<protein>
    <submittedName>
        <fullName evidence="2">Uncharacterized protein</fullName>
    </submittedName>
</protein>
<proteinExistence type="predicted"/>
<evidence type="ECO:0000256" key="1">
    <source>
        <dbReference type="SAM" id="MobiDB-lite"/>
    </source>
</evidence>
<dbReference type="Proteomes" id="UP000245631">
    <property type="component" value="Unassembled WGS sequence"/>
</dbReference>
<sequence length="34" mass="3817">MTDVKKRPTADGDPVGYERIGYFRHGQGPRRGQA</sequence>
<evidence type="ECO:0000313" key="2">
    <source>
        <dbReference type="EMBL" id="PWJ92470.1"/>
    </source>
</evidence>
<reference evidence="2 3" key="1">
    <citation type="submission" date="2018-05" db="EMBL/GenBank/DDBJ databases">
        <title>Genomic Encyclopedia of Type Strains, Phase IV (KMG-IV): sequencing the most valuable type-strain genomes for metagenomic binning, comparative biology and taxonomic classification.</title>
        <authorList>
            <person name="Goeker M."/>
        </authorList>
    </citation>
    <scope>NUCLEOTIDE SEQUENCE [LARGE SCALE GENOMIC DNA]</scope>
    <source>
        <strain evidence="2 3">DSM 2626</strain>
    </source>
</reference>
<name>A0A8E2WGL9_RHILI</name>
<organism evidence="2 3">
    <name type="scientific">Rhizobium loti</name>
    <name type="common">Mesorhizobium loti</name>
    <dbReference type="NCBI Taxonomy" id="381"/>
    <lineage>
        <taxon>Bacteria</taxon>
        <taxon>Pseudomonadati</taxon>
        <taxon>Pseudomonadota</taxon>
        <taxon>Alphaproteobacteria</taxon>
        <taxon>Hyphomicrobiales</taxon>
        <taxon>Phyllobacteriaceae</taxon>
        <taxon>Mesorhizobium</taxon>
    </lineage>
</organism>
<accession>A0A8E2WGL9</accession>
<feature type="compositionally biased region" description="Basic and acidic residues" evidence="1">
    <location>
        <begin position="1"/>
        <end position="10"/>
    </location>
</feature>
<evidence type="ECO:0000313" key="3">
    <source>
        <dbReference type="Proteomes" id="UP000245631"/>
    </source>
</evidence>
<dbReference type="AlphaFoldDB" id="A0A8E2WGL9"/>
<gene>
    <name evidence="2" type="ORF">C8D77_102242</name>
</gene>
<dbReference type="EMBL" id="QGGH01000002">
    <property type="protein sequence ID" value="PWJ92470.1"/>
    <property type="molecule type" value="Genomic_DNA"/>
</dbReference>
<comment type="caution">
    <text evidence="2">The sequence shown here is derived from an EMBL/GenBank/DDBJ whole genome shotgun (WGS) entry which is preliminary data.</text>
</comment>
<feature type="region of interest" description="Disordered" evidence="1">
    <location>
        <begin position="1"/>
        <end position="34"/>
    </location>
</feature>